<proteinExistence type="predicted"/>
<dbReference type="SUPFAM" id="SSF52047">
    <property type="entry name" value="RNI-like"/>
    <property type="match status" value="1"/>
</dbReference>
<dbReference type="Proteomes" id="UP001521184">
    <property type="component" value="Unassembled WGS sequence"/>
</dbReference>
<reference evidence="1 2" key="1">
    <citation type="journal article" date="2023" name="Plant Dis.">
        <title>First Report of Diplodia intermedia Causing Canker and Dieback Diseases on Apple Trees in Canada.</title>
        <authorList>
            <person name="Ellouze W."/>
            <person name="Ilyukhin E."/>
            <person name="Sulman M."/>
            <person name="Ali S."/>
        </authorList>
    </citation>
    <scope>NUCLEOTIDE SEQUENCE [LARGE SCALE GENOMIC DNA]</scope>
    <source>
        <strain evidence="1 2">M45-28</strain>
    </source>
</reference>
<name>A0ABR3TS46_9PEZI</name>
<keyword evidence="2" id="KW-1185">Reference proteome</keyword>
<evidence type="ECO:0000313" key="2">
    <source>
        <dbReference type="Proteomes" id="UP001521184"/>
    </source>
</evidence>
<dbReference type="EMBL" id="JAKEKT020000030">
    <property type="protein sequence ID" value="KAL1642975.1"/>
    <property type="molecule type" value="Genomic_DNA"/>
</dbReference>
<evidence type="ECO:0008006" key="3">
    <source>
        <dbReference type="Google" id="ProtNLM"/>
    </source>
</evidence>
<accession>A0ABR3TS46</accession>
<dbReference type="InterPro" id="IPR032675">
    <property type="entry name" value="LRR_dom_sf"/>
</dbReference>
<evidence type="ECO:0000313" key="1">
    <source>
        <dbReference type="EMBL" id="KAL1642975.1"/>
    </source>
</evidence>
<organism evidence="1 2">
    <name type="scientific">Diplodia intermedia</name>
    <dbReference type="NCBI Taxonomy" id="856260"/>
    <lineage>
        <taxon>Eukaryota</taxon>
        <taxon>Fungi</taxon>
        <taxon>Dikarya</taxon>
        <taxon>Ascomycota</taxon>
        <taxon>Pezizomycotina</taxon>
        <taxon>Dothideomycetes</taxon>
        <taxon>Dothideomycetes incertae sedis</taxon>
        <taxon>Botryosphaeriales</taxon>
        <taxon>Botryosphaeriaceae</taxon>
        <taxon>Diplodia</taxon>
    </lineage>
</organism>
<comment type="caution">
    <text evidence="1">The sequence shown here is derived from an EMBL/GenBank/DDBJ whole genome shotgun (WGS) entry which is preliminary data.</text>
</comment>
<protein>
    <recommendedName>
        <fullName evidence="3">F-box domain-containing protein</fullName>
    </recommendedName>
</protein>
<sequence length="483" mass="54136">MEPASSRALGIAHVVANILHQSKDHQLPGRARVAPLSRYASVNKLWADEVTDMVWAELSTLQPLQRVKAERRQYYARKIRTLRITLDPHSPSATACLTDLELPRLRDVELMFHYDATLHHIPPVLTPKLRSVSVNCSPRCLSRATEYAIQAIIVRCQQLETFKYIGPSHHLVPERLLDLFMSQRSTLSDIRIHMADSLTQNGVSEDLVTYLAERSVVRNIRAPQFRLHAPHSFAVADPFQALELLDIKADYNSLHAISVFLPELRTLQINLVRCETITSEPLAPILSRLATSTKLETLKIERRSQPRGGNLEIQTPVTLSGAAFAEFARNCRSLRKFCLEIQPGMVAEDFAVYHLRQAASSLQCLQEVGLFLTPESSWLAAAAVSVFGESCPDLECCHILGEFTVLDIDWETEAIFPKLRRLSLNQVRGCQANCSLDILDSKLRKKFPCLELLQVMKAFPGPLSAGASYLYDVPQAPRSDPSS</sequence>
<gene>
    <name evidence="1" type="ORF">SLS58_005217</name>
</gene>
<dbReference type="Gene3D" id="3.80.10.10">
    <property type="entry name" value="Ribonuclease Inhibitor"/>
    <property type="match status" value="1"/>
</dbReference>